<sequence>MSSVQVTIRPNDTLQLNLIILLLLPFDPENHTGMSEFDHKVYGLNRQARCLTSVANINGNSEFLVGTVGLDQNNKIHRILIDDETNSQFAQVFDYKDEIYGIESCSWDPKL</sequence>
<proteinExistence type="predicted"/>
<keyword evidence="2" id="KW-1185">Reference proteome</keyword>
<dbReference type="EMBL" id="MBFS01003409">
    <property type="protein sequence ID" value="PVU86831.1"/>
    <property type="molecule type" value="Genomic_DNA"/>
</dbReference>
<evidence type="ECO:0000313" key="2">
    <source>
        <dbReference type="Proteomes" id="UP000245609"/>
    </source>
</evidence>
<comment type="caution">
    <text evidence="1">The sequence shown here is derived from an EMBL/GenBank/DDBJ whole genome shotgun (WGS) entry which is preliminary data.</text>
</comment>
<accession>A0A2T9Y3C4</accession>
<dbReference type="Proteomes" id="UP000245609">
    <property type="component" value="Unassembled WGS sequence"/>
</dbReference>
<organism evidence="1 2">
    <name type="scientific">Smittium megazygosporum</name>
    <dbReference type="NCBI Taxonomy" id="133381"/>
    <lineage>
        <taxon>Eukaryota</taxon>
        <taxon>Fungi</taxon>
        <taxon>Fungi incertae sedis</taxon>
        <taxon>Zoopagomycota</taxon>
        <taxon>Kickxellomycotina</taxon>
        <taxon>Harpellomycetes</taxon>
        <taxon>Harpellales</taxon>
        <taxon>Legeriomycetaceae</taxon>
        <taxon>Smittium</taxon>
    </lineage>
</organism>
<reference evidence="1 2" key="1">
    <citation type="journal article" date="2018" name="MBio">
        <title>Comparative Genomics Reveals the Core Gene Toolbox for the Fungus-Insect Symbiosis.</title>
        <authorList>
            <person name="Wang Y."/>
            <person name="Stata M."/>
            <person name="Wang W."/>
            <person name="Stajich J.E."/>
            <person name="White M.M."/>
            <person name="Moncalvo J.M."/>
        </authorList>
    </citation>
    <scope>NUCLEOTIDE SEQUENCE [LARGE SCALE GENOMIC DNA]</scope>
    <source>
        <strain evidence="1 2">SC-DP-2</strain>
    </source>
</reference>
<dbReference type="STRING" id="133381.A0A2T9Y3C4"/>
<dbReference type="OrthoDB" id="427795at2759"/>
<protein>
    <submittedName>
        <fullName evidence="1">Uncharacterized protein</fullName>
    </submittedName>
</protein>
<name>A0A2T9Y3C4_9FUNG</name>
<gene>
    <name evidence="1" type="ORF">BB560_006599</name>
</gene>
<evidence type="ECO:0000313" key="1">
    <source>
        <dbReference type="EMBL" id="PVU86831.1"/>
    </source>
</evidence>
<feature type="non-terminal residue" evidence="1">
    <location>
        <position position="111"/>
    </location>
</feature>
<dbReference type="AlphaFoldDB" id="A0A2T9Y3C4"/>